<protein>
    <submittedName>
        <fullName evidence="2">Uncharacterized protein</fullName>
    </submittedName>
</protein>
<accession>A0A4C1ZWE8</accession>
<evidence type="ECO:0000256" key="1">
    <source>
        <dbReference type="SAM" id="MobiDB-lite"/>
    </source>
</evidence>
<feature type="compositionally biased region" description="Pro residues" evidence="1">
    <location>
        <begin position="66"/>
        <end position="76"/>
    </location>
</feature>
<sequence>MSGLYTQISGQTGWSIRLLGWRTGKPKRYLYARIHAVTRLLERFRASLTSPSGHPFNRQLAVRRPAPGPAAPPPAAPHWSDYAEWPDSKRFI</sequence>
<evidence type="ECO:0000313" key="2">
    <source>
        <dbReference type="EMBL" id="GBP91394.1"/>
    </source>
</evidence>
<reference evidence="2 3" key="1">
    <citation type="journal article" date="2019" name="Commun. Biol.">
        <title>The bagworm genome reveals a unique fibroin gene that provides high tensile strength.</title>
        <authorList>
            <person name="Kono N."/>
            <person name="Nakamura H."/>
            <person name="Ohtoshi R."/>
            <person name="Tomita M."/>
            <person name="Numata K."/>
            <person name="Arakawa K."/>
        </authorList>
    </citation>
    <scope>NUCLEOTIDE SEQUENCE [LARGE SCALE GENOMIC DNA]</scope>
</reference>
<name>A0A4C1ZWE8_EUMVA</name>
<evidence type="ECO:0000313" key="3">
    <source>
        <dbReference type="Proteomes" id="UP000299102"/>
    </source>
</evidence>
<proteinExistence type="predicted"/>
<dbReference type="Proteomes" id="UP000299102">
    <property type="component" value="Unassembled WGS sequence"/>
</dbReference>
<gene>
    <name evidence="2" type="ORF">EVAR_67283_1</name>
</gene>
<comment type="caution">
    <text evidence="2">The sequence shown here is derived from an EMBL/GenBank/DDBJ whole genome shotgun (WGS) entry which is preliminary data.</text>
</comment>
<dbReference type="EMBL" id="BGZK01002167">
    <property type="protein sequence ID" value="GBP91394.1"/>
    <property type="molecule type" value="Genomic_DNA"/>
</dbReference>
<organism evidence="2 3">
    <name type="scientific">Eumeta variegata</name>
    <name type="common">Bagworm moth</name>
    <name type="synonym">Eumeta japonica</name>
    <dbReference type="NCBI Taxonomy" id="151549"/>
    <lineage>
        <taxon>Eukaryota</taxon>
        <taxon>Metazoa</taxon>
        <taxon>Ecdysozoa</taxon>
        <taxon>Arthropoda</taxon>
        <taxon>Hexapoda</taxon>
        <taxon>Insecta</taxon>
        <taxon>Pterygota</taxon>
        <taxon>Neoptera</taxon>
        <taxon>Endopterygota</taxon>
        <taxon>Lepidoptera</taxon>
        <taxon>Glossata</taxon>
        <taxon>Ditrysia</taxon>
        <taxon>Tineoidea</taxon>
        <taxon>Psychidae</taxon>
        <taxon>Oiketicinae</taxon>
        <taxon>Eumeta</taxon>
    </lineage>
</organism>
<dbReference type="AlphaFoldDB" id="A0A4C1ZWE8"/>
<keyword evidence="3" id="KW-1185">Reference proteome</keyword>
<feature type="region of interest" description="Disordered" evidence="1">
    <location>
        <begin position="51"/>
        <end position="92"/>
    </location>
</feature>